<keyword evidence="2" id="KW-0808">Transferase</keyword>
<dbReference type="GO" id="GO:0009404">
    <property type="term" value="P:toxin metabolic process"/>
    <property type="evidence" value="ECO:0007669"/>
    <property type="project" value="UniProtKB-UniRule"/>
</dbReference>
<keyword evidence="5" id="KW-1185">Reference proteome</keyword>
<accession>A0A8J7SKK6</accession>
<comment type="function">
    <text evidence="2">Involved in fatty acylation of protoxin at internal lysine residues, thereby converting it to the active toxin.</text>
</comment>
<name>A0A8J7SKK6_9PROT</name>
<dbReference type="EMBL" id="JAGMWN010000009">
    <property type="protein sequence ID" value="MBP5858533.1"/>
    <property type="molecule type" value="Genomic_DNA"/>
</dbReference>
<evidence type="ECO:0000256" key="2">
    <source>
        <dbReference type="RuleBase" id="RU368102"/>
    </source>
</evidence>
<evidence type="ECO:0000313" key="4">
    <source>
        <dbReference type="EMBL" id="MBP5858533.1"/>
    </source>
</evidence>
<evidence type="ECO:0000256" key="3">
    <source>
        <dbReference type="SAM" id="MobiDB-lite"/>
    </source>
</evidence>
<protein>
    <recommendedName>
        <fullName evidence="2">RTX toxin-activating lysine-acyltransferase</fullName>
        <ecNumber evidence="2">2.3.1.-</ecNumber>
    </recommendedName>
</protein>
<organism evidence="4 5">
    <name type="scientific">Marivibrio halodurans</name>
    <dbReference type="NCBI Taxonomy" id="2039722"/>
    <lineage>
        <taxon>Bacteria</taxon>
        <taxon>Pseudomonadati</taxon>
        <taxon>Pseudomonadota</taxon>
        <taxon>Alphaproteobacteria</taxon>
        <taxon>Rhodospirillales</taxon>
        <taxon>Rhodospirillaceae</taxon>
        <taxon>Marivibrio</taxon>
    </lineage>
</organism>
<keyword evidence="2" id="KW-0963">Cytoplasm</keyword>
<reference evidence="4" key="1">
    <citation type="submission" date="2021-04" db="EMBL/GenBank/DDBJ databases">
        <authorList>
            <person name="Zhang D.-C."/>
        </authorList>
    </citation>
    <scope>NUCLEOTIDE SEQUENCE</scope>
    <source>
        <strain evidence="4">CGMCC 1.15697</strain>
    </source>
</reference>
<dbReference type="GO" id="GO:0016746">
    <property type="term" value="F:acyltransferase activity"/>
    <property type="evidence" value="ECO:0007669"/>
    <property type="project" value="UniProtKB-UniRule"/>
</dbReference>
<feature type="region of interest" description="Disordered" evidence="3">
    <location>
        <begin position="1"/>
        <end position="35"/>
    </location>
</feature>
<evidence type="ECO:0000313" key="5">
    <source>
        <dbReference type="Proteomes" id="UP000672602"/>
    </source>
</evidence>
<sequence>MTLDARKNELHDQETDGPEHENRVEPAEARETLRNARSAQMANRFGAAAWLFMNSASHRHLLLSDLEWLLVPALQLEQCRIIRSDGLPVAYAAWA</sequence>
<dbReference type="EC" id="2.3.1.-" evidence="2"/>
<feature type="compositionally biased region" description="Basic and acidic residues" evidence="3">
    <location>
        <begin position="1"/>
        <end position="34"/>
    </location>
</feature>
<dbReference type="GO" id="GO:0005737">
    <property type="term" value="C:cytoplasm"/>
    <property type="evidence" value="ECO:0007669"/>
    <property type="project" value="UniProtKB-SubCell"/>
</dbReference>
<dbReference type="InterPro" id="IPR003996">
    <property type="entry name" value="RTX_toxin-activating_protC_bac"/>
</dbReference>
<comment type="similarity">
    <text evidence="1 2">Belongs to the RTX toxin acyltransferase family.</text>
</comment>
<dbReference type="GO" id="GO:0031640">
    <property type="term" value="P:killing of cells of another organism"/>
    <property type="evidence" value="ECO:0007669"/>
    <property type="project" value="UniProtKB-KW"/>
</dbReference>
<comment type="caution">
    <text evidence="4">The sequence shown here is derived from an EMBL/GenBank/DDBJ whole genome shotgun (WGS) entry which is preliminary data.</text>
</comment>
<proteinExistence type="inferred from homology"/>
<comment type="subcellular location">
    <subcellularLocation>
        <location evidence="2">Cytoplasm</location>
    </subcellularLocation>
</comment>
<dbReference type="Pfam" id="PF02794">
    <property type="entry name" value="HlyC"/>
    <property type="match status" value="1"/>
</dbReference>
<dbReference type="AlphaFoldDB" id="A0A8J7SKK6"/>
<evidence type="ECO:0000256" key="1">
    <source>
        <dbReference type="ARBA" id="ARBA00005686"/>
    </source>
</evidence>
<keyword evidence="2" id="KW-0204">Cytolysis</keyword>
<keyword evidence="2" id="KW-0012">Acyltransferase</keyword>
<dbReference type="Proteomes" id="UP000672602">
    <property type="component" value="Unassembled WGS sequence"/>
</dbReference>
<gene>
    <name evidence="4" type="ORF">KAJ83_16040</name>
</gene>